<feature type="compositionally biased region" description="Basic residues" evidence="1">
    <location>
        <begin position="169"/>
        <end position="179"/>
    </location>
</feature>
<organism evidence="3 4">
    <name type="scientific">Salmo salar</name>
    <name type="common">Atlantic salmon</name>
    <dbReference type="NCBI Taxonomy" id="8030"/>
    <lineage>
        <taxon>Eukaryota</taxon>
        <taxon>Metazoa</taxon>
        <taxon>Chordata</taxon>
        <taxon>Craniata</taxon>
        <taxon>Vertebrata</taxon>
        <taxon>Euteleostomi</taxon>
        <taxon>Actinopterygii</taxon>
        <taxon>Neopterygii</taxon>
        <taxon>Teleostei</taxon>
        <taxon>Protacanthopterygii</taxon>
        <taxon>Salmoniformes</taxon>
        <taxon>Salmonidae</taxon>
        <taxon>Salmoninae</taxon>
        <taxon>Salmo</taxon>
    </lineage>
</organism>
<feature type="compositionally biased region" description="Low complexity" evidence="1">
    <location>
        <begin position="920"/>
        <end position="938"/>
    </location>
</feature>
<evidence type="ECO:0000256" key="2">
    <source>
        <dbReference type="SAM" id="Phobius"/>
    </source>
</evidence>
<feature type="region of interest" description="Disordered" evidence="1">
    <location>
        <begin position="885"/>
        <end position="984"/>
    </location>
</feature>
<evidence type="ECO:0000256" key="1">
    <source>
        <dbReference type="SAM" id="MobiDB-lite"/>
    </source>
</evidence>
<feature type="compositionally biased region" description="Low complexity" evidence="1">
    <location>
        <begin position="180"/>
        <end position="197"/>
    </location>
</feature>
<feature type="region of interest" description="Disordered" evidence="1">
    <location>
        <begin position="418"/>
        <end position="440"/>
    </location>
</feature>
<feature type="compositionally biased region" description="Polar residues" evidence="1">
    <location>
        <begin position="431"/>
        <end position="440"/>
    </location>
</feature>
<feature type="compositionally biased region" description="Polar residues" evidence="1">
    <location>
        <begin position="612"/>
        <end position="693"/>
    </location>
</feature>
<dbReference type="KEGG" id="sasa:106596202"/>
<feature type="compositionally biased region" description="Polar residues" evidence="1">
    <location>
        <begin position="948"/>
        <end position="984"/>
    </location>
</feature>
<feature type="compositionally biased region" description="Low complexity" evidence="1">
    <location>
        <begin position="421"/>
        <end position="430"/>
    </location>
</feature>
<feature type="region of interest" description="Disordered" evidence="1">
    <location>
        <begin position="1056"/>
        <end position="1097"/>
    </location>
</feature>
<keyword evidence="2" id="KW-0812">Transmembrane</keyword>
<feature type="transmembrane region" description="Helical" evidence="2">
    <location>
        <begin position="34"/>
        <end position="52"/>
    </location>
</feature>
<reference evidence="4" key="1">
    <citation type="submission" date="2025-08" db="UniProtKB">
        <authorList>
            <consortium name="RefSeq"/>
        </authorList>
    </citation>
    <scope>IDENTIFICATION</scope>
</reference>
<feature type="compositionally biased region" description="Polar residues" evidence="1">
    <location>
        <begin position="905"/>
        <end position="919"/>
    </location>
</feature>
<gene>
    <name evidence="4" type="primary">LOC106596202</name>
</gene>
<feature type="compositionally biased region" description="Low complexity" evidence="1">
    <location>
        <begin position="147"/>
        <end position="166"/>
    </location>
</feature>
<sequence length="1138" mass="123182">MFANSVEDCGLRKLVPRLVQASEEKLGSEVVSGYFKLFVALLSVLLFLFWVIHLRKDNDEVYDEIDSNLVNRFTEGVTLNYKYLQHLEGLLDMKKLQIDRLNAEANFDLSSCCCYGSDSCSGRSSCSYTSDSCSGRSSCSYTSDSCSGRSSCSYTSDSCSGRSSCRNTSRTKTHSRSHCRSSGSSRSSSRSSGGDCSTCRHCNKRPDRFLGGSLDRPYPLDSLDCPHPLDSPSPVESPRQPCSLSPLPGDDEGHVRYHGNTQASNTSCHASCRSTCRSSENASRCSSPSPSSSSKYLTPPDSRLPLEYHQSPRQPTIVYYDTTKMDDKGDYVPVVATTVKSSPGCKDLSNPSDCSKTQNADRVDHSKTPMTVRRIISVRQLFEIVPGKSDPPVLHSWHQRTLEVNVQQKVAHNERLKEGGTTTTCNPTSTSAHLDTTQSTSTSTYLDTIQSTSTSTHLDTTQSTSTTCNPTSTSAHLDTTQSTSTSTHLDTTQSTSTTCNPTSTSTHLDTTQPTSTSTHLDTTQPTSTSTHLDTTQSTSTTTHLDTTQSTSTSTHLDATQPTSTSTHLDTTQSTSTSTHLDTTQSTSTSTHLDTTQSTSTTCNPTSTSTHLDTTQPTSTSTHLDTTQSTSTFTHLDTTQSTSTSTHLDTTQSTSTSTHLDTTQPTSTSTHLDTTQSTSTFTHLDTTQSTSTSAHLDTTQPTSTSTHLDTTQSTSTTCNPTSTSTHLDTTQPTSTHLDTTQSTSTTTCNPTSTSTSSQAKTKRIARKTTSLPAFPLQCVNNPPSLHCSGSEGKGQDKPSIRMYLQGEVQITFITQDIQEKLESHVRRKQSQRLWGFPKLVTRYVGDHLAELAAHAPSASGDGKTVKIPGKIMGNVSDHVGRGQRNTELCFRLSDRTRPGEEREETQATSPAATAKLNDNLNSSPANSSPANSSPANSSPTKSRPVEKTPFTSTSCTITPQPAENHTTRPTQTSQSLDESSLQMSPNPVTLTQERRQLEMHVKRNCLEVKLKPLPGTVATSQTTLSSATRQSTRQPIQAAALAPLKRPAQLRRRDTSAAEGYVSSMEPEALRRQEENPVMKPTSSATPSTSPAARPHSSALETWTGIDAVSGPRSASNPIRLLCYDTDTERLFVFTTDLH</sequence>
<keyword evidence="2" id="KW-1133">Transmembrane helix</keyword>
<keyword evidence="2" id="KW-0472">Membrane</keyword>
<feature type="compositionally biased region" description="Low complexity" evidence="1">
    <location>
        <begin position="278"/>
        <end position="300"/>
    </location>
</feature>
<feature type="compositionally biased region" description="Polar residues" evidence="1">
    <location>
        <begin position="259"/>
        <end position="277"/>
    </location>
</feature>
<name>A0A1S3QSE2_SALSA</name>
<evidence type="ECO:0000313" key="3">
    <source>
        <dbReference type="Proteomes" id="UP001652741"/>
    </source>
</evidence>
<protein>
    <submittedName>
        <fullName evidence="4">Serine-rich adhesin for platelets</fullName>
    </submittedName>
</protein>
<feature type="region of interest" description="Disordered" evidence="1">
    <location>
        <begin position="453"/>
        <end position="761"/>
    </location>
</feature>
<accession>A0A1S3QSE2</accession>
<feature type="compositionally biased region" description="Low complexity" evidence="1">
    <location>
        <begin position="453"/>
        <end position="611"/>
    </location>
</feature>
<dbReference type="GeneID" id="106596202"/>
<feature type="region of interest" description="Disordered" evidence="1">
    <location>
        <begin position="147"/>
        <end position="198"/>
    </location>
</feature>
<dbReference type="RefSeq" id="XP_014042993.2">
    <property type="nucleotide sequence ID" value="XM_014187518.2"/>
</dbReference>
<feature type="compositionally biased region" description="Polar residues" evidence="1">
    <location>
        <begin position="349"/>
        <end position="358"/>
    </location>
</feature>
<dbReference type="Proteomes" id="UP001652741">
    <property type="component" value="Chromosome ssa03"/>
</dbReference>
<feature type="compositionally biased region" description="Low complexity" evidence="1">
    <location>
        <begin position="694"/>
        <end position="724"/>
    </location>
</feature>
<feature type="compositionally biased region" description="Low complexity" evidence="1">
    <location>
        <begin position="1080"/>
        <end position="1097"/>
    </location>
</feature>
<feature type="region of interest" description="Disordered" evidence="1">
    <location>
        <begin position="221"/>
        <end position="308"/>
    </location>
</feature>
<dbReference type="AlphaFoldDB" id="A0A1S3QSE2"/>
<keyword evidence="3" id="KW-1185">Reference proteome</keyword>
<feature type="compositionally biased region" description="Low complexity" evidence="1">
    <location>
        <begin position="732"/>
        <end position="756"/>
    </location>
</feature>
<proteinExistence type="predicted"/>
<feature type="compositionally biased region" description="Basic and acidic residues" evidence="1">
    <location>
        <begin position="1067"/>
        <end position="1076"/>
    </location>
</feature>
<evidence type="ECO:0000313" key="4">
    <source>
        <dbReference type="RefSeq" id="XP_014042993.2"/>
    </source>
</evidence>
<feature type="region of interest" description="Disordered" evidence="1">
    <location>
        <begin position="343"/>
        <end position="363"/>
    </location>
</feature>